<name>K2KPW1_9GAMM</name>
<organism evidence="2 3">
    <name type="scientific">Idiomarina xiamenensis 10-D-4</name>
    <dbReference type="NCBI Taxonomy" id="740709"/>
    <lineage>
        <taxon>Bacteria</taxon>
        <taxon>Pseudomonadati</taxon>
        <taxon>Pseudomonadota</taxon>
        <taxon>Gammaproteobacteria</taxon>
        <taxon>Alteromonadales</taxon>
        <taxon>Idiomarinaceae</taxon>
        <taxon>Idiomarina</taxon>
    </lineage>
</organism>
<feature type="domain" description="YgjP-like metallopeptidase" evidence="1">
    <location>
        <begin position="14"/>
        <end position="223"/>
    </location>
</feature>
<dbReference type="PANTHER" id="PTHR30399">
    <property type="entry name" value="UNCHARACTERIZED PROTEIN YGJP"/>
    <property type="match status" value="1"/>
</dbReference>
<dbReference type="Pfam" id="PF01863">
    <property type="entry name" value="YgjP-like"/>
    <property type="match status" value="1"/>
</dbReference>
<reference evidence="2 3" key="1">
    <citation type="journal article" date="2012" name="J. Bacteriol.">
        <title>Genome Sequence of Idiomarina xiamenensis Type Strain 10-D-4.</title>
        <authorList>
            <person name="Lai Q."/>
            <person name="Wang L."/>
            <person name="Wang W."/>
            <person name="Shao Z."/>
        </authorList>
    </citation>
    <scope>NUCLEOTIDE SEQUENCE [LARGE SCALE GENOMIC DNA]</scope>
    <source>
        <strain evidence="2 3">10-D-4</strain>
    </source>
</reference>
<dbReference type="Proteomes" id="UP000014115">
    <property type="component" value="Unassembled WGS sequence"/>
</dbReference>
<dbReference type="RefSeq" id="WP_008488254.1">
    <property type="nucleotide sequence ID" value="NZ_AMRG01000005.1"/>
</dbReference>
<dbReference type="Gene3D" id="3.30.2010.10">
    <property type="entry name" value="Metalloproteases ('zincins'), catalytic domain"/>
    <property type="match status" value="1"/>
</dbReference>
<dbReference type="OrthoDB" id="9811177at2"/>
<dbReference type="PROSITE" id="PS50096">
    <property type="entry name" value="IQ"/>
    <property type="match status" value="1"/>
</dbReference>
<evidence type="ECO:0000313" key="2">
    <source>
        <dbReference type="EMBL" id="EKE84509.1"/>
    </source>
</evidence>
<gene>
    <name evidence="2" type="ORF">A10D4_05557</name>
</gene>
<dbReference type="InterPro" id="IPR053136">
    <property type="entry name" value="UTP_pyrophosphatase-like"/>
</dbReference>
<dbReference type="STRING" id="740709.A10D4_05557"/>
<dbReference type="PATRIC" id="fig|740709.3.peg.1132"/>
<protein>
    <recommendedName>
        <fullName evidence="1">YgjP-like metallopeptidase domain-containing protein</fullName>
    </recommendedName>
</protein>
<comment type="caution">
    <text evidence="2">The sequence shown here is derived from an EMBL/GenBank/DDBJ whole genome shotgun (WGS) entry which is preliminary data.</text>
</comment>
<sequence length="235" mass="27978">MDLIYSINRSRRRRNLAIQVRQGEVRVLAPQRLSTAHIEQFVQSKQAWIRGHLQRQQQQQARLALRNWCDGETLQWLGQPLRLTLSSGMPSSCQASANELQVRLSPRVKNRQAQTQKRVEDWYKAQAQQWLDSFAAHWQQQAAAWQPQQWQVASFTAKWGCCTANGRLRLNWRLWLAPEWVVRYVVIHELCHLRHFNHSRAFWRLVEQLEPDYRDAERWLKENGGSILDRRFLAY</sequence>
<dbReference type="PANTHER" id="PTHR30399:SF1">
    <property type="entry name" value="UTP PYROPHOSPHATASE"/>
    <property type="match status" value="1"/>
</dbReference>
<proteinExistence type="predicted"/>
<dbReference type="EMBL" id="AMRG01000005">
    <property type="protein sequence ID" value="EKE84509.1"/>
    <property type="molecule type" value="Genomic_DNA"/>
</dbReference>
<dbReference type="AlphaFoldDB" id="K2KPW1"/>
<keyword evidence="3" id="KW-1185">Reference proteome</keyword>
<dbReference type="eggNOG" id="COG1451">
    <property type="taxonomic scope" value="Bacteria"/>
</dbReference>
<evidence type="ECO:0000259" key="1">
    <source>
        <dbReference type="Pfam" id="PF01863"/>
    </source>
</evidence>
<dbReference type="InterPro" id="IPR002725">
    <property type="entry name" value="YgjP-like_metallopeptidase"/>
</dbReference>
<evidence type="ECO:0000313" key="3">
    <source>
        <dbReference type="Proteomes" id="UP000014115"/>
    </source>
</evidence>
<accession>K2KPW1</accession>
<dbReference type="CDD" id="cd07344">
    <property type="entry name" value="M48_yhfN_like"/>
    <property type="match status" value="1"/>
</dbReference>